<dbReference type="SUPFAM" id="SSF52540">
    <property type="entry name" value="P-loop containing nucleoside triphosphate hydrolases"/>
    <property type="match status" value="1"/>
</dbReference>
<evidence type="ECO:0000313" key="5">
    <source>
        <dbReference type="EMBL" id="ROT79221.1"/>
    </source>
</evidence>
<organism evidence="5 6">
    <name type="scientific">Penaeus vannamei</name>
    <name type="common">Whiteleg shrimp</name>
    <name type="synonym">Litopenaeus vannamei</name>
    <dbReference type="NCBI Taxonomy" id="6689"/>
    <lineage>
        <taxon>Eukaryota</taxon>
        <taxon>Metazoa</taxon>
        <taxon>Ecdysozoa</taxon>
        <taxon>Arthropoda</taxon>
        <taxon>Crustacea</taxon>
        <taxon>Multicrustacea</taxon>
        <taxon>Malacostraca</taxon>
        <taxon>Eumalacostraca</taxon>
        <taxon>Eucarida</taxon>
        <taxon>Decapoda</taxon>
        <taxon>Dendrobranchiata</taxon>
        <taxon>Penaeoidea</taxon>
        <taxon>Penaeidae</taxon>
        <taxon>Penaeus</taxon>
    </lineage>
</organism>
<dbReference type="STRING" id="6689.A0A3R7MDV7"/>
<evidence type="ECO:0000259" key="4">
    <source>
        <dbReference type="PROSITE" id="PS51719"/>
    </source>
</evidence>
<evidence type="ECO:0000256" key="3">
    <source>
        <dbReference type="RuleBase" id="RU004560"/>
    </source>
</evidence>
<accession>A0A3R7MDV7</accession>
<dbReference type="InterPro" id="IPR016491">
    <property type="entry name" value="Septin"/>
</dbReference>
<dbReference type="OrthoDB" id="416553at2759"/>
<evidence type="ECO:0000256" key="2">
    <source>
        <dbReference type="ARBA" id="ARBA00023134"/>
    </source>
</evidence>
<dbReference type="InterPro" id="IPR030379">
    <property type="entry name" value="G_SEPTIN_dom"/>
</dbReference>
<name>A0A3R7MDV7_PENVA</name>
<dbReference type="FunFam" id="3.40.50.300:FF:006034">
    <property type="entry name" value="Uncharacterized protein"/>
    <property type="match status" value="1"/>
</dbReference>
<dbReference type="InterPro" id="IPR027417">
    <property type="entry name" value="P-loop_NTPase"/>
</dbReference>
<protein>
    <recommendedName>
        <fullName evidence="4">Septin-type G domain-containing protein</fullName>
    </recommendedName>
</protein>
<dbReference type="Pfam" id="PF00735">
    <property type="entry name" value="Septin"/>
    <property type="match status" value="1"/>
</dbReference>
<dbReference type="PROSITE" id="PS51719">
    <property type="entry name" value="G_SEPTIN"/>
    <property type="match status" value="1"/>
</dbReference>
<proteinExistence type="inferred from homology"/>
<feature type="domain" description="Septin-type G" evidence="4">
    <location>
        <begin position="186"/>
        <end position="384"/>
    </location>
</feature>
<dbReference type="EMBL" id="QCYY01001272">
    <property type="protein sequence ID" value="ROT79221.1"/>
    <property type="molecule type" value="Genomic_DNA"/>
</dbReference>
<comment type="similarity">
    <text evidence="3">Belongs to the TRAFAC class TrmE-Era-EngA-EngB-Septin-like GTPase superfamily. Septin GTPase family.</text>
</comment>
<keyword evidence="1 3" id="KW-0547">Nucleotide-binding</keyword>
<dbReference type="AlphaFoldDB" id="A0A3R7MDV7"/>
<keyword evidence="2 3" id="KW-0342">GTP-binding</keyword>
<dbReference type="PANTHER" id="PTHR18884">
    <property type="entry name" value="SEPTIN"/>
    <property type="match status" value="1"/>
</dbReference>
<comment type="caution">
    <text evidence="5">The sequence shown here is derived from an EMBL/GenBank/DDBJ whole genome shotgun (WGS) entry which is preliminary data.</text>
</comment>
<dbReference type="CDD" id="cd01850">
    <property type="entry name" value="CDC_Septin"/>
    <property type="match status" value="1"/>
</dbReference>
<sequence>MREVVSESSTANSIPSAALHALPYLPLCLLTRYETEGGPLTPERYDYRRLWRLNIKKRGKEKRSHFAGHALRVPGQTALRTRQLLSVVECGGRCHSVVEVVVEGDVPCEPSLVWYCGVWGRVVRWWWCSKGCSSSVVLVAEVQWRPSRVWWYGVGTGTGIFSNPDMPGYVGFANLPNQIHRKSVKRGFEFTLMVVGESGLGKSTLINTLFLTDLYPDRVMPSAQECIEKTVKIDVSTVEIEERGVKVRLTVVDTPGYGDAIDNTDCFQSIISYINDQFERYLQDESGLNRRHIVDNRVHCCFYFINPAGHGLKPLDIQFMKQLHNKVNIVPVIAKADTLTKQEVAKLKRKVLDEIEENGIHIYPLPDCDTDEEEDYKEQVRSRI</sequence>
<gene>
    <name evidence="5" type="ORF">C7M84_002065</name>
</gene>
<evidence type="ECO:0000256" key="1">
    <source>
        <dbReference type="ARBA" id="ARBA00022741"/>
    </source>
</evidence>
<evidence type="ECO:0000313" key="6">
    <source>
        <dbReference type="Proteomes" id="UP000283509"/>
    </source>
</evidence>
<reference evidence="5 6" key="2">
    <citation type="submission" date="2019-01" db="EMBL/GenBank/DDBJ databases">
        <title>The decoding of complex shrimp genome reveals the adaptation for benthos swimmer, frequently molting mechanism and breeding impact on genome.</title>
        <authorList>
            <person name="Sun Y."/>
            <person name="Gao Y."/>
            <person name="Yu Y."/>
        </authorList>
    </citation>
    <scope>NUCLEOTIDE SEQUENCE [LARGE SCALE GENOMIC DNA]</scope>
    <source>
        <tissue evidence="5">Muscle</tissue>
    </source>
</reference>
<reference evidence="5 6" key="1">
    <citation type="submission" date="2018-04" db="EMBL/GenBank/DDBJ databases">
        <authorList>
            <person name="Zhang X."/>
            <person name="Yuan J."/>
            <person name="Li F."/>
            <person name="Xiang J."/>
        </authorList>
    </citation>
    <scope>NUCLEOTIDE SEQUENCE [LARGE SCALE GENOMIC DNA]</scope>
    <source>
        <tissue evidence="5">Muscle</tissue>
    </source>
</reference>
<dbReference type="Proteomes" id="UP000283509">
    <property type="component" value="Unassembled WGS sequence"/>
</dbReference>
<dbReference type="GO" id="GO:0005525">
    <property type="term" value="F:GTP binding"/>
    <property type="evidence" value="ECO:0007669"/>
    <property type="project" value="UniProtKB-KW"/>
</dbReference>
<dbReference type="Gene3D" id="3.40.50.300">
    <property type="entry name" value="P-loop containing nucleotide triphosphate hydrolases"/>
    <property type="match status" value="1"/>
</dbReference>
<keyword evidence="6" id="KW-1185">Reference proteome</keyword>